<organism evidence="4 5">
    <name type="scientific">Glycomyces rhizosphaerae</name>
    <dbReference type="NCBI Taxonomy" id="2054422"/>
    <lineage>
        <taxon>Bacteria</taxon>
        <taxon>Bacillati</taxon>
        <taxon>Actinomycetota</taxon>
        <taxon>Actinomycetes</taxon>
        <taxon>Glycomycetales</taxon>
        <taxon>Glycomycetaceae</taxon>
        <taxon>Glycomyces</taxon>
    </lineage>
</organism>
<dbReference type="RefSeq" id="WP_387980272.1">
    <property type="nucleotide sequence ID" value="NZ_JBHRWO010000021.1"/>
</dbReference>
<dbReference type="Pfam" id="PF07944">
    <property type="entry name" value="Beta-AFase-like_GH127_cat"/>
    <property type="match status" value="2"/>
</dbReference>
<keyword evidence="5" id="KW-1185">Reference proteome</keyword>
<feature type="chain" id="PRO_5047067034" evidence="1">
    <location>
        <begin position="17"/>
        <end position="866"/>
    </location>
</feature>
<keyword evidence="1" id="KW-0732">Signal</keyword>
<proteinExistence type="predicted"/>
<evidence type="ECO:0000259" key="2">
    <source>
        <dbReference type="Pfam" id="PF07944"/>
    </source>
</evidence>
<gene>
    <name evidence="4" type="ORF">ACFO8M_24055</name>
</gene>
<evidence type="ECO:0000256" key="1">
    <source>
        <dbReference type="SAM" id="SignalP"/>
    </source>
</evidence>
<dbReference type="PANTHER" id="PTHR31151">
    <property type="entry name" value="PROLINE-TRNA LIGASE (DUF1680)"/>
    <property type="match status" value="1"/>
</dbReference>
<dbReference type="InterPro" id="IPR013320">
    <property type="entry name" value="ConA-like_dom_sf"/>
</dbReference>
<feature type="domain" description="Non-reducing end beta-L-arabinofuranosidase-like GH127 catalytic" evidence="2">
    <location>
        <begin position="388"/>
        <end position="679"/>
    </location>
</feature>
<protein>
    <submittedName>
        <fullName evidence="4">Beta-L-arabinofuranosidase domain-containing protein</fullName>
    </submittedName>
</protein>
<feature type="signal peptide" evidence="1">
    <location>
        <begin position="1"/>
        <end position="16"/>
    </location>
</feature>
<feature type="domain" description="Non-reducing end beta-L-arabinofuranosidase-like GH127 catalytic" evidence="2">
    <location>
        <begin position="36"/>
        <end position="138"/>
    </location>
</feature>
<comment type="caution">
    <text evidence="4">The sequence shown here is derived from an EMBL/GenBank/DDBJ whole genome shotgun (WGS) entry which is preliminary data.</text>
</comment>
<dbReference type="EMBL" id="JBHRWO010000021">
    <property type="protein sequence ID" value="MFC3495570.1"/>
    <property type="molecule type" value="Genomic_DNA"/>
</dbReference>
<sequence>MASAAPAGLFASPAGAAPAAAVPDAWAIRPFGLGEVALDDSIFTDKRDRMLGYAKGYAAELGELAGPDRMLYNFRAAAGLSNPDGIEPPGSWDNDTGYLRGHYSGHFLSMLAQAWAGTGDRVYKRKLDHLVAGLGECRDALAAAAAGATPRVEGRSGTAVRLTGSPIGHAEHLALPAGLVDGLTAVTVATWIKPGSADRSKLPDPNADPAPLANGVKVFDFGTDANAHMYLTVRADNANPFPRFAITTGGATAEQRVTATAPLPAGEWTHLTVTLGGGNAVLYVNGTAAGSGPVTLTPADLGASVANWIGRGQFPQGLTQYLNADIDEFHVFGAALGAEQVAALAAGEGEGGDLAAYRFDDEPGPVCADASGNGRDAELIGPGDGNRHAGFIAAYSETQFVRLEEFANYGGNAGIWAPYYTTHKIMAGLLDVHRLSGSTAALELATGLGDWIHSRLSRLPRERLDRMWSIYIAGEYGGMNESLANLAEARPDRPEYLETAKLFDNTALLQATVAGTDLLDGKHANQHIPQFTGYLRMHEQGAGEDYKTAALQFWDMVAPHRLYAHGGTGVGEIFRRRGVIAGSLWQYPNDPNHAETCCVYNLLKLARNLFFHTGDTKYMEYYERALYNQILGSRHDEDSTEDPEVTYFAPVRPGRWRDFGNTGTCCGGTGMENHTKYQDSVYFAAAGDDALYVNLYMPSTLAWGGVTVVQTTDYPFEGASRLTVRTRRRATFALKLRVPSWAEEFSVKVNGRTQDLDTAPGAHVTVSRTWRSGDTVDIAMPLLLHTEAALDDPGIESVYCGPTLLAIQHEAVGDDLATGLIDVAVGDDLSAFEPTDEPLHFTADGYTFAPFHLGNRAPYHLYWRRR</sequence>
<evidence type="ECO:0000313" key="4">
    <source>
        <dbReference type="EMBL" id="MFC3495570.1"/>
    </source>
</evidence>
<evidence type="ECO:0000313" key="5">
    <source>
        <dbReference type="Proteomes" id="UP001595712"/>
    </source>
</evidence>
<dbReference type="SUPFAM" id="SSF49899">
    <property type="entry name" value="Concanavalin A-like lectins/glucanases"/>
    <property type="match status" value="1"/>
</dbReference>
<accession>A0ABV7Q7Z6</accession>
<dbReference type="InterPro" id="IPR008928">
    <property type="entry name" value="6-hairpin_glycosidase_sf"/>
</dbReference>
<dbReference type="Proteomes" id="UP001595712">
    <property type="component" value="Unassembled WGS sequence"/>
</dbReference>
<dbReference type="PANTHER" id="PTHR31151:SF0">
    <property type="entry name" value="PROLINE-TRNA LIGASE (DUF1680)"/>
    <property type="match status" value="1"/>
</dbReference>
<dbReference type="InterPro" id="IPR049046">
    <property type="entry name" value="Beta-AFase-like_GH127_middle"/>
</dbReference>
<dbReference type="InterPro" id="IPR012878">
    <property type="entry name" value="Beta-AFase-like_GH127_cat"/>
</dbReference>
<dbReference type="SUPFAM" id="SSF48208">
    <property type="entry name" value="Six-hairpin glycosidases"/>
    <property type="match status" value="1"/>
</dbReference>
<dbReference type="Pfam" id="PF13385">
    <property type="entry name" value="Laminin_G_3"/>
    <property type="match status" value="1"/>
</dbReference>
<feature type="domain" description="Non-reducing end beta-L-arabinofuranosidase-like GH127 middle" evidence="3">
    <location>
        <begin position="691"/>
        <end position="782"/>
    </location>
</feature>
<name>A0ABV7Q7Z6_9ACTN</name>
<dbReference type="Pfam" id="PF20736">
    <property type="entry name" value="Glyco_hydro127M"/>
    <property type="match status" value="1"/>
</dbReference>
<reference evidence="5" key="1">
    <citation type="journal article" date="2019" name="Int. J. Syst. Evol. Microbiol.">
        <title>The Global Catalogue of Microorganisms (GCM) 10K type strain sequencing project: providing services to taxonomists for standard genome sequencing and annotation.</title>
        <authorList>
            <consortium name="The Broad Institute Genomics Platform"/>
            <consortium name="The Broad Institute Genome Sequencing Center for Infectious Disease"/>
            <person name="Wu L."/>
            <person name="Ma J."/>
        </authorList>
    </citation>
    <scope>NUCLEOTIDE SEQUENCE [LARGE SCALE GENOMIC DNA]</scope>
    <source>
        <strain evidence="5">CGMCC 4.7396</strain>
    </source>
</reference>
<evidence type="ECO:0000259" key="3">
    <source>
        <dbReference type="Pfam" id="PF20736"/>
    </source>
</evidence>
<dbReference type="Gene3D" id="2.60.120.200">
    <property type="match status" value="1"/>
</dbReference>